<accession>R7V697</accession>
<keyword evidence="4" id="KW-1185">Reference proteome</keyword>
<dbReference type="Pfam" id="PF21056">
    <property type="entry name" value="ZSWIM1-3_RNaseH-like"/>
    <property type="match status" value="1"/>
</dbReference>
<dbReference type="Proteomes" id="UP000014760">
    <property type="component" value="Unassembled WGS sequence"/>
</dbReference>
<evidence type="ECO:0000313" key="3">
    <source>
        <dbReference type="EnsemblMetazoa" id="CapteP210956"/>
    </source>
</evidence>
<protein>
    <recommendedName>
        <fullName evidence="1">ZSWIM1/3 RNaseH-like domain-containing protein</fullName>
    </recommendedName>
</protein>
<organism evidence="2">
    <name type="scientific">Capitella teleta</name>
    <name type="common">Polychaete worm</name>
    <dbReference type="NCBI Taxonomy" id="283909"/>
    <lineage>
        <taxon>Eukaryota</taxon>
        <taxon>Metazoa</taxon>
        <taxon>Spiralia</taxon>
        <taxon>Lophotrochozoa</taxon>
        <taxon>Annelida</taxon>
        <taxon>Polychaeta</taxon>
        <taxon>Sedentaria</taxon>
        <taxon>Scolecida</taxon>
        <taxon>Capitellidae</taxon>
        <taxon>Capitella</taxon>
    </lineage>
</organism>
<reference evidence="3" key="3">
    <citation type="submission" date="2015-06" db="UniProtKB">
        <authorList>
            <consortium name="EnsemblMetazoa"/>
        </authorList>
    </citation>
    <scope>IDENTIFICATION</scope>
</reference>
<dbReference type="HOGENOM" id="CLU_1656491_0_0_1"/>
<dbReference type="AlphaFoldDB" id="R7V697"/>
<dbReference type="EnsemblMetazoa" id="CapteT210956">
    <property type="protein sequence ID" value="CapteP210956"/>
    <property type="gene ID" value="CapteG210956"/>
</dbReference>
<dbReference type="EMBL" id="KB296348">
    <property type="protein sequence ID" value="ELU11871.1"/>
    <property type="molecule type" value="Genomic_DNA"/>
</dbReference>
<evidence type="ECO:0000313" key="4">
    <source>
        <dbReference type="Proteomes" id="UP000014760"/>
    </source>
</evidence>
<dbReference type="OMA" id="WMVDYSH"/>
<proteinExistence type="predicted"/>
<feature type="non-terminal residue" evidence="2">
    <location>
        <position position="1"/>
    </location>
</feature>
<evidence type="ECO:0000259" key="1">
    <source>
        <dbReference type="Pfam" id="PF21056"/>
    </source>
</evidence>
<dbReference type="PANTHER" id="PTHR47456:SF4">
    <property type="entry name" value="SWIM-TYPE DOMAIN-CONTAINING PROTEIN"/>
    <property type="match status" value="1"/>
</dbReference>
<dbReference type="EMBL" id="AMQN01040210">
    <property type="status" value="NOT_ANNOTATED_CDS"/>
    <property type="molecule type" value="Genomic_DNA"/>
</dbReference>
<gene>
    <name evidence="2" type="ORF">CAPTEDRAFT_210956</name>
</gene>
<dbReference type="PANTHER" id="PTHR47456">
    <property type="entry name" value="PHD-TYPE DOMAIN-CONTAINING PROTEIN"/>
    <property type="match status" value="1"/>
</dbReference>
<name>R7V697_CAPTE</name>
<dbReference type="OrthoDB" id="6142716at2759"/>
<reference evidence="4" key="1">
    <citation type="submission" date="2012-12" db="EMBL/GenBank/DDBJ databases">
        <authorList>
            <person name="Hellsten U."/>
            <person name="Grimwood J."/>
            <person name="Chapman J.A."/>
            <person name="Shapiro H."/>
            <person name="Aerts A."/>
            <person name="Otillar R.P."/>
            <person name="Terry A.Y."/>
            <person name="Boore J.L."/>
            <person name="Simakov O."/>
            <person name="Marletaz F."/>
            <person name="Cho S.-J."/>
            <person name="Edsinger-Gonzales E."/>
            <person name="Havlak P."/>
            <person name="Kuo D.-H."/>
            <person name="Larsson T."/>
            <person name="Lv J."/>
            <person name="Arendt D."/>
            <person name="Savage R."/>
            <person name="Osoegawa K."/>
            <person name="de Jong P."/>
            <person name="Lindberg D.R."/>
            <person name="Seaver E.C."/>
            <person name="Weisblat D.A."/>
            <person name="Putnam N.H."/>
            <person name="Grigoriev I.V."/>
            <person name="Rokhsar D.S."/>
        </authorList>
    </citation>
    <scope>NUCLEOTIDE SEQUENCE</scope>
    <source>
        <strain evidence="4">I ESC-2004</strain>
    </source>
</reference>
<reference evidence="2 4" key="2">
    <citation type="journal article" date="2013" name="Nature">
        <title>Insights into bilaterian evolution from three spiralian genomes.</title>
        <authorList>
            <person name="Simakov O."/>
            <person name="Marletaz F."/>
            <person name="Cho S.J."/>
            <person name="Edsinger-Gonzales E."/>
            <person name="Havlak P."/>
            <person name="Hellsten U."/>
            <person name="Kuo D.H."/>
            <person name="Larsson T."/>
            <person name="Lv J."/>
            <person name="Arendt D."/>
            <person name="Savage R."/>
            <person name="Osoegawa K."/>
            <person name="de Jong P."/>
            <person name="Grimwood J."/>
            <person name="Chapman J.A."/>
            <person name="Shapiro H."/>
            <person name="Aerts A."/>
            <person name="Otillar R.P."/>
            <person name="Terry A.Y."/>
            <person name="Boore J.L."/>
            <person name="Grigoriev I.V."/>
            <person name="Lindberg D.R."/>
            <person name="Seaver E.C."/>
            <person name="Weisblat D.A."/>
            <person name="Putnam N.H."/>
            <person name="Rokhsar D.S."/>
        </authorList>
    </citation>
    <scope>NUCLEOTIDE SEQUENCE</scope>
    <source>
        <strain evidence="2 4">I ESC-2004</strain>
    </source>
</reference>
<evidence type="ECO:0000313" key="2">
    <source>
        <dbReference type="EMBL" id="ELU11871.1"/>
    </source>
</evidence>
<sequence length="160" mass="18189">LIYVYMSPEQRYLMVRYGDTILLDATYRTLKYPFPLFQLVVRTNVGYRAVAVFILGNEESSTIADALEMIRSWVGSAREVKAAVIDHSIAEMNAIMKIFPGYYFLNIKMLFAQSTFSFSKLLPFTFVISIGNRLGRDGFVVKFMRVNASRAMTSTNSSAF</sequence>
<feature type="domain" description="ZSWIM1/3 RNaseH-like" evidence="1">
    <location>
        <begin position="6"/>
        <end position="101"/>
    </location>
</feature>
<dbReference type="InterPro" id="IPR048324">
    <property type="entry name" value="ZSWIM1-3_RNaseH-like"/>
</dbReference>